<feature type="non-terminal residue" evidence="2">
    <location>
        <position position="1"/>
    </location>
</feature>
<feature type="compositionally biased region" description="Low complexity" evidence="1">
    <location>
        <begin position="1"/>
        <end position="55"/>
    </location>
</feature>
<evidence type="ECO:0000313" key="3">
    <source>
        <dbReference type="Proteomes" id="UP000654075"/>
    </source>
</evidence>
<feature type="region of interest" description="Disordered" evidence="1">
    <location>
        <begin position="1"/>
        <end position="59"/>
    </location>
</feature>
<organism evidence="2 3">
    <name type="scientific">Polarella glacialis</name>
    <name type="common">Dinoflagellate</name>
    <dbReference type="NCBI Taxonomy" id="89957"/>
    <lineage>
        <taxon>Eukaryota</taxon>
        <taxon>Sar</taxon>
        <taxon>Alveolata</taxon>
        <taxon>Dinophyceae</taxon>
        <taxon>Suessiales</taxon>
        <taxon>Suessiaceae</taxon>
        <taxon>Polarella</taxon>
    </lineage>
</organism>
<protein>
    <submittedName>
        <fullName evidence="2">Uncharacterized protein</fullName>
    </submittedName>
</protein>
<dbReference type="EMBL" id="CAJNNV010027601">
    <property type="protein sequence ID" value="CAE8620883.1"/>
    <property type="molecule type" value="Genomic_DNA"/>
</dbReference>
<proteinExistence type="predicted"/>
<comment type="caution">
    <text evidence="2">The sequence shown here is derived from an EMBL/GenBank/DDBJ whole genome shotgun (WGS) entry which is preliminary data.</text>
</comment>
<reference evidence="2" key="1">
    <citation type="submission" date="2021-02" db="EMBL/GenBank/DDBJ databases">
        <authorList>
            <person name="Dougan E. K."/>
            <person name="Rhodes N."/>
            <person name="Thang M."/>
            <person name="Chan C."/>
        </authorList>
    </citation>
    <scope>NUCLEOTIDE SEQUENCE</scope>
</reference>
<feature type="region of interest" description="Disordered" evidence="1">
    <location>
        <begin position="282"/>
        <end position="303"/>
    </location>
</feature>
<keyword evidence="3" id="KW-1185">Reference proteome</keyword>
<gene>
    <name evidence="2" type="ORF">PGLA1383_LOCUS38407</name>
</gene>
<dbReference type="AlphaFoldDB" id="A0A813G3I0"/>
<dbReference type="Proteomes" id="UP000654075">
    <property type="component" value="Unassembled WGS sequence"/>
</dbReference>
<evidence type="ECO:0000313" key="2">
    <source>
        <dbReference type="EMBL" id="CAE8620883.1"/>
    </source>
</evidence>
<evidence type="ECO:0000256" key="1">
    <source>
        <dbReference type="SAM" id="MobiDB-lite"/>
    </source>
</evidence>
<sequence length="303" mass="32525">RSSSSQRPSEGGSSSKSKPAGGAGASSCGAPESSRSSEVTSSNTTPSSWGASSSSRATPASQGVMPALLCALWTRTSRLLPAWPKPSVSVHRALLAHPWTWLPPSTLTAPSGMGLALLVVAAVWPSRLQWLLYLLLALGLCGLQGALHWQEAQCLKIEAQRQRTQEIAQGISREADCLCDKVQEVNLKTVRASGQRWRLLQSASPDEAVAEADSPKVLVCESLERRATTRRLKRSAEALLLCLQWASSRIPWRAPPGSPRKSRASFGQEATTAVSFDYLSPERRRSVGSKSKSLSPAKGWLSD</sequence>
<name>A0A813G3I0_POLGL</name>
<accession>A0A813G3I0</accession>